<keyword evidence="1" id="KW-0472">Membrane</keyword>
<organism evidence="3">
    <name type="scientific">Gordonia sp. MP11Mi</name>
    <dbReference type="NCBI Taxonomy" id="3022769"/>
    <lineage>
        <taxon>Bacteria</taxon>
        <taxon>Bacillati</taxon>
        <taxon>Actinomycetota</taxon>
        <taxon>Actinomycetes</taxon>
        <taxon>Mycobacteriales</taxon>
        <taxon>Gordoniaceae</taxon>
        <taxon>Gordonia</taxon>
    </lineage>
</organism>
<gene>
    <name evidence="3" type="ORF">MP11Mi_21980</name>
</gene>
<accession>A0AA97CVC9</accession>
<dbReference type="PANTHER" id="PTHR33371:SF4">
    <property type="entry name" value="INTERMEMBRANE PHOSPHOLIPID TRANSPORT SYSTEM BINDING PROTEIN MLAD"/>
    <property type="match status" value="1"/>
</dbReference>
<dbReference type="InterPro" id="IPR003399">
    <property type="entry name" value="Mce/MlaD"/>
</dbReference>
<feature type="transmembrane region" description="Helical" evidence="1">
    <location>
        <begin position="9"/>
        <end position="28"/>
    </location>
</feature>
<name>A0AA97CVC9_9ACTN</name>
<evidence type="ECO:0000259" key="2">
    <source>
        <dbReference type="Pfam" id="PF02470"/>
    </source>
</evidence>
<proteinExistence type="predicted"/>
<feature type="domain" description="Mce/MlaD" evidence="2">
    <location>
        <begin position="40"/>
        <end position="115"/>
    </location>
</feature>
<evidence type="ECO:0000313" key="3">
    <source>
        <dbReference type="EMBL" id="WOC13101.1"/>
    </source>
</evidence>
<dbReference type="Pfam" id="PF02470">
    <property type="entry name" value="MlaD"/>
    <property type="match status" value="1"/>
</dbReference>
<sequence>MNRNSRIELALNVIAFTVVIIVCGGYLATQAYHWKPLQDTKTAYVSLTDSNLILQDTGVFVSGIRIGKVADVRIKPDGATLVLEYDADNSVPADSTLSVGLQSALGEPYLNFTPGTSGGPALENGATIAAENLEEPESIPGIFNQISTMSSVFDAGPMSGILKSIAEALDGTEGSLDRISDGTRLVATMLMTHSPQMRKMFANTQVYTANLDWIVKTLPQFSGGLHDIMVKFTSALEATGDLIDKGNLNTVMHDSVEPFLAKLNPYLAEIIPPVMDAVGPLMPVAFAVDDTVPQIDMSAFLAEALKLFGGGDGVKLVITQPN</sequence>
<evidence type="ECO:0000256" key="1">
    <source>
        <dbReference type="SAM" id="Phobius"/>
    </source>
</evidence>
<dbReference type="RefSeq" id="WP_420038949.1">
    <property type="nucleotide sequence ID" value="NZ_CP128986.1"/>
</dbReference>
<dbReference type="InterPro" id="IPR052336">
    <property type="entry name" value="MlaD_Phospholipid_Transporter"/>
</dbReference>
<reference evidence="3" key="1">
    <citation type="submission" date="2023-06" db="EMBL/GenBank/DDBJ databases">
        <title>Gordonia sp. nov. and Pseudochrobactrum sp. nov., two species isolated from the burying beetle Nicrophorus vespilloides.</title>
        <authorList>
            <person name="Poehlein A."/>
            <person name="Guzman J."/>
            <person name="Daniel R."/>
            <person name="Vilcinskas A."/>
        </authorList>
    </citation>
    <scope>NUCLEOTIDE SEQUENCE</scope>
    <source>
        <strain evidence="3">MP11Mi</strain>
    </source>
</reference>
<keyword evidence="1" id="KW-1133">Transmembrane helix</keyword>
<dbReference type="PANTHER" id="PTHR33371">
    <property type="entry name" value="INTERMEMBRANE PHOSPHOLIPID TRANSPORT SYSTEM BINDING PROTEIN MLAD-RELATED"/>
    <property type="match status" value="1"/>
</dbReference>
<dbReference type="EMBL" id="CP128986">
    <property type="protein sequence ID" value="WOC13101.1"/>
    <property type="molecule type" value="Genomic_DNA"/>
</dbReference>
<keyword evidence="1" id="KW-0812">Transmembrane</keyword>
<protein>
    <recommendedName>
        <fullName evidence="2">Mce/MlaD domain-containing protein</fullName>
    </recommendedName>
</protein>
<dbReference type="AlphaFoldDB" id="A0AA97CVC9"/>